<evidence type="ECO:0000256" key="1">
    <source>
        <dbReference type="ARBA" id="ARBA00022737"/>
    </source>
</evidence>
<gene>
    <name evidence="6" type="ORF">M0R45_014435</name>
</gene>
<feature type="compositionally biased region" description="Basic and acidic residues" evidence="4">
    <location>
        <begin position="168"/>
        <end position="178"/>
    </location>
</feature>
<dbReference type="Gene3D" id="1.20.5.4130">
    <property type="match status" value="1"/>
</dbReference>
<reference evidence="6 7" key="1">
    <citation type="journal article" date="2023" name="G3 (Bethesda)">
        <title>A chromosome-length genome assembly and annotation of blackberry (Rubus argutus, cv. 'Hillquist').</title>
        <authorList>
            <person name="Bruna T."/>
            <person name="Aryal R."/>
            <person name="Dudchenko O."/>
            <person name="Sargent D.J."/>
            <person name="Mead D."/>
            <person name="Buti M."/>
            <person name="Cavallini A."/>
            <person name="Hytonen T."/>
            <person name="Andres J."/>
            <person name="Pham M."/>
            <person name="Weisz D."/>
            <person name="Mascagni F."/>
            <person name="Usai G."/>
            <person name="Natali L."/>
            <person name="Bassil N."/>
            <person name="Fernandez G.E."/>
            <person name="Lomsadze A."/>
            <person name="Armour M."/>
            <person name="Olukolu B."/>
            <person name="Poorten T."/>
            <person name="Britton C."/>
            <person name="Davik J."/>
            <person name="Ashrafi H."/>
            <person name="Aiden E.L."/>
            <person name="Borodovsky M."/>
            <person name="Worthington M."/>
        </authorList>
    </citation>
    <scope>NUCLEOTIDE SEQUENCE [LARGE SCALE GENOMIC DNA]</scope>
    <source>
        <strain evidence="6">PI 553951</strain>
    </source>
</reference>
<dbReference type="AlphaFoldDB" id="A0AAW1XMY0"/>
<keyword evidence="2" id="KW-0547">Nucleotide-binding</keyword>
<dbReference type="Pfam" id="PF18052">
    <property type="entry name" value="Rx_N"/>
    <property type="match status" value="1"/>
</dbReference>
<feature type="domain" description="Disease resistance N-terminal" evidence="5">
    <location>
        <begin position="12"/>
        <end position="95"/>
    </location>
</feature>
<feature type="region of interest" description="Disordered" evidence="4">
    <location>
        <begin position="141"/>
        <end position="178"/>
    </location>
</feature>
<evidence type="ECO:0000256" key="4">
    <source>
        <dbReference type="SAM" id="MobiDB-lite"/>
    </source>
</evidence>
<protein>
    <recommendedName>
        <fullName evidence="5">Disease resistance N-terminal domain-containing protein</fullName>
    </recommendedName>
</protein>
<evidence type="ECO:0000259" key="5">
    <source>
        <dbReference type="Pfam" id="PF18052"/>
    </source>
</evidence>
<keyword evidence="3" id="KW-0611">Plant defense</keyword>
<comment type="caution">
    <text evidence="6">The sequence shown here is derived from an EMBL/GenBank/DDBJ whole genome shotgun (WGS) entry which is preliminary data.</text>
</comment>
<dbReference type="GO" id="GO:0000166">
    <property type="term" value="F:nucleotide binding"/>
    <property type="evidence" value="ECO:0007669"/>
    <property type="project" value="UniProtKB-KW"/>
</dbReference>
<proteinExistence type="predicted"/>
<accession>A0AAW1XMY0</accession>
<evidence type="ECO:0000313" key="7">
    <source>
        <dbReference type="Proteomes" id="UP001457282"/>
    </source>
</evidence>
<keyword evidence="1" id="KW-0677">Repeat</keyword>
<evidence type="ECO:0000256" key="2">
    <source>
        <dbReference type="ARBA" id="ARBA00022741"/>
    </source>
</evidence>
<dbReference type="InterPro" id="IPR041118">
    <property type="entry name" value="Rx_N"/>
</dbReference>
<name>A0AAW1XMY0_RUBAR</name>
<evidence type="ECO:0000313" key="6">
    <source>
        <dbReference type="EMBL" id="KAK9937660.1"/>
    </source>
</evidence>
<dbReference type="GO" id="GO:0006952">
    <property type="term" value="P:defense response"/>
    <property type="evidence" value="ECO:0007669"/>
    <property type="project" value="UniProtKB-KW"/>
</dbReference>
<sequence length="178" mass="20139">MALDIAVSAALALVEKVISFVDKLRNIPRTVRDDLEKAKICLQRMDAYLTASQDRIDEAGNQGQLEARVKQVRDVAHEIEDAVDEFMLQVPDHSQYTRWYSGLSHTALSEQVVSFPSRIKDIIQNKISFIGVIDGLTQDSQLTNFPHKPPRRNFDNPPDLEDGEIVGFDEHKKNSLHS</sequence>
<evidence type="ECO:0000256" key="3">
    <source>
        <dbReference type="ARBA" id="ARBA00022821"/>
    </source>
</evidence>
<keyword evidence="7" id="KW-1185">Reference proteome</keyword>
<dbReference type="EMBL" id="JBEDUW010000003">
    <property type="protein sequence ID" value="KAK9937660.1"/>
    <property type="molecule type" value="Genomic_DNA"/>
</dbReference>
<organism evidence="6 7">
    <name type="scientific">Rubus argutus</name>
    <name type="common">Southern blackberry</name>
    <dbReference type="NCBI Taxonomy" id="59490"/>
    <lineage>
        <taxon>Eukaryota</taxon>
        <taxon>Viridiplantae</taxon>
        <taxon>Streptophyta</taxon>
        <taxon>Embryophyta</taxon>
        <taxon>Tracheophyta</taxon>
        <taxon>Spermatophyta</taxon>
        <taxon>Magnoliopsida</taxon>
        <taxon>eudicotyledons</taxon>
        <taxon>Gunneridae</taxon>
        <taxon>Pentapetalae</taxon>
        <taxon>rosids</taxon>
        <taxon>fabids</taxon>
        <taxon>Rosales</taxon>
        <taxon>Rosaceae</taxon>
        <taxon>Rosoideae</taxon>
        <taxon>Rosoideae incertae sedis</taxon>
        <taxon>Rubus</taxon>
    </lineage>
</organism>
<dbReference type="Proteomes" id="UP001457282">
    <property type="component" value="Unassembled WGS sequence"/>
</dbReference>